<comment type="subcellular location">
    <subcellularLocation>
        <location evidence="1">Cell membrane</location>
        <topology evidence="1">Single-pass membrane protein</topology>
    </subcellularLocation>
    <subcellularLocation>
        <location evidence="7">Cell membrane</location>
        <topology evidence="7">Single-pass type II membrane protein</topology>
    </subcellularLocation>
</comment>
<evidence type="ECO:0000256" key="2">
    <source>
        <dbReference type="ARBA" id="ARBA00005811"/>
    </source>
</evidence>
<evidence type="ECO:0000313" key="10">
    <source>
        <dbReference type="Proteomes" id="UP000008633"/>
    </source>
</evidence>
<feature type="transmembrane region" description="Helical" evidence="8">
    <location>
        <begin position="12"/>
        <end position="33"/>
    </location>
</feature>
<gene>
    <name evidence="9" type="ordered locus">Nitsa_0509</name>
</gene>
<name>E6X0Q9_NITSE</name>
<evidence type="ECO:0000313" key="9">
    <source>
        <dbReference type="EMBL" id="ADV45779.1"/>
    </source>
</evidence>
<dbReference type="Pfam" id="PF02472">
    <property type="entry name" value="ExbD"/>
    <property type="match status" value="1"/>
</dbReference>
<evidence type="ECO:0000256" key="4">
    <source>
        <dbReference type="ARBA" id="ARBA00022692"/>
    </source>
</evidence>
<evidence type="ECO:0000256" key="5">
    <source>
        <dbReference type="ARBA" id="ARBA00022989"/>
    </source>
</evidence>
<dbReference type="AlphaFoldDB" id="E6X0Q9"/>
<organism evidence="9 10">
    <name type="scientific">Nitratifractor salsuginis (strain DSM 16511 / JCM 12458 / E9I37-1)</name>
    <dbReference type="NCBI Taxonomy" id="749222"/>
    <lineage>
        <taxon>Bacteria</taxon>
        <taxon>Pseudomonadati</taxon>
        <taxon>Campylobacterota</taxon>
        <taxon>Epsilonproteobacteria</taxon>
        <taxon>Campylobacterales</taxon>
        <taxon>Sulfurovaceae</taxon>
        <taxon>Nitratifractor</taxon>
    </lineage>
</organism>
<dbReference type="GO" id="GO:0015031">
    <property type="term" value="P:protein transport"/>
    <property type="evidence" value="ECO:0007669"/>
    <property type="project" value="UniProtKB-KW"/>
</dbReference>
<dbReference type="KEGG" id="nsa:Nitsa_0509"/>
<dbReference type="GO" id="GO:0022857">
    <property type="term" value="F:transmembrane transporter activity"/>
    <property type="evidence" value="ECO:0007669"/>
    <property type="project" value="InterPro"/>
</dbReference>
<evidence type="ECO:0000256" key="7">
    <source>
        <dbReference type="RuleBase" id="RU003879"/>
    </source>
</evidence>
<protein>
    <submittedName>
        <fullName evidence="9">Biopolymer transport protein ExbD/TolR</fullName>
    </submittedName>
</protein>
<dbReference type="HOGENOM" id="CLU_085305_2_0_7"/>
<dbReference type="EMBL" id="CP002452">
    <property type="protein sequence ID" value="ADV45779.1"/>
    <property type="molecule type" value="Genomic_DNA"/>
</dbReference>
<sequence>MAIKKFDSINVVPMIDIMLVLLVIVLTTATFIAKGVIPLELPQGKSAAEYSPKEKIRISVSKKGEIYLGDQAVDKEALSERLAGKDRQLPVYLSCDKAARYDAFVEVLDRLKALGYGHINIVTTK</sequence>
<keyword evidence="7" id="KW-0813">Transport</keyword>
<keyword evidence="3" id="KW-1003">Cell membrane</keyword>
<keyword evidence="7" id="KW-0653">Protein transport</keyword>
<evidence type="ECO:0000256" key="6">
    <source>
        <dbReference type="ARBA" id="ARBA00023136"/>
    </source>
</evidence>
<dbReference type="InterPro" id="IPR003400">
    <property type="entry name" value="ExbD"/>
</dbReference>
<dbReference type="Gene3D" id="3.30.420.270">
    <property type="match status" value="1"/>
</dbReference>
<reference evidence="10" key="2">
    <citation type="submission" date="2011-01" db="EMBL/GenBank/DDBJ databases">
        <title>The complete genome of Nitratifractor salsuginis DSM 16511.</title>
        <authorList>
            <consortium name="US DOE Joint Genome Institute (JGI-PGF)"/>
            <person name="Lucas S."/>
            <person name="Copeland A."/>
            <person name="Lapidus A."/>
            <person name="Bruce D."/>
            <person name="Goodwin L."/>
            <person name="Pitluck S."/>
            <person name="Kyrpides N."/>
            <person name="Mavromatis K."/>
            <person name="Ivanova N."/>
            <person name="Mikhailova N."/>
            <person name="Zeytun A."/>
            <person name="Detter J.C."/>
            <person name="Tapia R."/>
            <person name="Han C."/>
            <person name="Land M."/>
            <person name="Hauser L."/>
            <person name="Markowitz V."/>
            <person name="Cheng J.-F."/>
            <person name="Hugenholtz P."/>
            <person name="Woyke T."/>
            <person name="Wu D."/>
            <person name="Tindall B."/>
            <person name="Schuetze A."/>
            <person name="Brambilla E."/>
            <person name="Klenk H.-P."/>
            <person name="Eisen J.A."/>
        </authorList>
    </citation>
    <scope>NUCLEOTIDE SEQUENCE [LARGE SCALE GENOMIC DNA]</scope>
    <source>
        <strain evidence="10">DSM 16511 / JCM 12458 / E9I37-1</strain>
    </source>
</reference>
<dbReference type="Proteomes" id="UP000008633">
    <property type="component" value="Chromosome"/>
</dbReference>
<proteinExistence type="inferred from homology"/>
<dbReference type="PANTHER" id="PTHR30558">
    <property type="entry name" value="EXBD MEMBRANE COMPONENT OF PMF-DRIVEN MACROMOLECULE IMPORT SYSTEM"/>
    <property type="match status" value="1"/>
</dbReference>
<evidence type="ECO:0000256" key="1">
    <source>
        <dbReference type="ARBA" id="ARBA00004162"/>
    </source>
</evidence>
<evidence type="ECO:0000256" key="8">
    <source>
        <dbReference type="SAM" id="Phobius"/>
    </source>
</evidence>
<keyword evidence="4 7" id="KW-0812">Transmembrane</keyword>
<dbReference type="RefSeq" id="WP_013553475.1">
    <property type="nucleotide sequence ID" value="NC_014935.1"/>
</dbReference>
<dbReference type="PANTHER" id="PTHR30558:SF7">
    <property type="entry name" value="TOL-PAL SYSTEM PROTEIN TOLR"/>
    <property type="match status" value="1"/>
</dbReference>
<dbReference type="OrthoDB" id="9798629at2"/>
<dbReference type="STRING" id="749222.Nitsa_0509"/>
<accession>E6X0Q9</accession>
<keyword evidence="5 8" id="KW-1133">Transmembrane helix</keyword>
<keyword evidence="10" id="KW-1185">Reference proteome</keyword>
<dbReference type="eggNOG" id="COG0848">
    <property type="taxonomic scope" value="Bacteria"/>
</dbReference>
<evidence type="ECO:0000256" key="3">
    <source>
        <dbReference type="ARBA" id="ARBA00022475"/>
    </source>
</evidence>
<reference evidence="9 10" key="1">
    <citation type="journal article" date="2011" name="Stand. Genomic Sci.">
        <title>Complete genome sequence of Nitratifractor salsuginis type strain (E9I37-1).</title>
        <authorList>
            <person name="Anderson I."/>
            <person name="Sikorski J."/>
            <person name="Zeytun A."/>
            <person name="Nolan M."/>
            <person name="Lapidus A."/>
            <person name="Lucas S."/>
            <person name="Hammon N."/>
            <person name="Deshpande S."/>
            <person name="Cheng J.F."/>
            <person name="Tapia R."/>
            <person name="Han C."/>
            <person name="Goodwin L."/>
            <person name="Pitluck S."/>
            <person name="Liolios K."/>
            <person name="Pagani I."/>
            <person name="Ivanova N."/>
            <person name="Huntemann M."/>
            <person name="Mavromatis K."/>
            <person name="Ovchinikova G."/>
            <person name="Pati A."/>
            <person name="Chen A."/>
            <person name="Palaniappan K."/>
            <person name="Land M."/>
            <person name="Hauser L."/>
            <person name="Brambilla E.M."/>
            <person name="Ngatchou-Djao O.D."/>
            <person name="Rohde M."/>
            <person name="Tindall B.J."/>
            <person name="Goker M."/>
            <person name="Detter J.C."/>
            <person name="Woyke T."/>
            <person name="Bristow J."/>
            <person name="Eisen J.A."/>
            <person name="Markowitz V."/>
            <person name="Hugenholtz P."/>
            <person name="Klenk H.P."/>
            <person name="Kyrpides N.C."/>
        </authorList>
    </citation>
    <scope>NUCLEOTIDE SEQUENCE [LARGE SCALE GENOMIC DNA]</scope>
    <source>
        <strain evidence="10">DSM 16511 / JCM 12458 / E9I37-1</strain>
    </source>
</reference>
<comment type="similarity">
    <text evidence="2 7">Belongs to the ExbD/TolR family.</text>
</comment>
<dbReference type="GO" id="GO:0005886">
    <property type="term" value="C:plasma membrane"/>
    <property type="evidence" value="ECO:0007669"/>
    <property type="project" value="UniProtKB-SubCell"/>
</dbReference>
<keyword evidence="6 8" id="KW-0472">Membrane</keyword>